<proteinExistence type="predicted"/>
<protein>
    <submittedName>
        <fullName evidence="2">Uncharacterized protein</fullName>
    </submittedName>
</protein>
<organism evidence="2">
    <name type="scientific">marine sediment metagenome</name>
    <dbReference type="NCBI Taxonomy" id="412755"/>
    <lineage>
        <taxon>unclassified sequences</taxon>
        <taxon>metagenomes</taxon>
        <taxon>ecological metagenomes</taxon>
    </lineage>
</organism>
<accession>A0A0F9L771</accession>
<feature type="region of interest" description="Disordered" evidence="1">
    <location>
        <begin position="13"/>
        <end position="35"/>
    </location>
</feature>
<comment type="caution">
    <text evidence="2">The sequence shown here is derived from an EMBL/GenBank/DDBJ whole genome shotgun (WGS) entry which is preliminary data.</text>
</comment>
<dbReference type="AlphaFoldDB" id="A0A0F9L771"/>
<evidence type="ECO:0000313" key="2">
    <source>
        <dbReference type="EMBL" id="KKM83231.1"/>
    </source>
</evidence>
<feature type="non-terminal residue" evidence="2">
    <location>
        <position position="1"/>
    </location>
</feature>
<gene>
    <name evidence="2" type="ORF">LCGC14_1311380</name>
</gene>
<name>A0A0F9L771_9ZZZZ</name>
<reference evidence="2" key="1">
    <citation type="journal article" date="2015" name="Nature">
        <title>Complex archaea that bridge the gap between prokaryotes and eukaryotes.</title>
        <authorList>
            <person name="Spang A."/>
            <person name="Saw J.H."/>
            <person name="Jorgensen S.L."/>
            <person name="Zaremba-Niedzwiedzka K."/>
            <person name="Martijn J."/>
            <person name="Lind A.E."/>
            <person name="van Eijk R."/>
            <person name="Schleper C."/>
            <person name="Guy L."/>
            <person name="Ettema T.J."/>
        </authorList>
    </citation>
    <scope>NUCLEOTIDE SEQUENCE</scope>
</reference>
<dbReference type="EMBL" id="LAZR01007744">
    <property type="protein sequence ID" value="KKM83231.1"/>
    <property type="molecule type" value="Genomic_DNA"/>
</dbReference>
<evidence type="ECO:0000256" key="1">
    <source>
        <dbReference type="SAM" id="MobiDB-lite"/>
    </source>
</evidence>
<sequence length="35" mass="3761">DTVVEIARAAIAKDDSGEASPSQEEIGDALRRAYR</sequence>